<dbReference type="Gene3D" id="3.90.120.10">
    <property type="entry name" value="DNA Methylase, subunit A, domain 2"/>
    <property type="match status" value="1"/>
</dbReference>
<comment type="similarity">
    <text evidence="5 6">Belongs to the class I-like SAM-binding methyltransferase superfamily. C5-methyltransferase family.</text>
</comment>
<evidence type="ECO:0000256" key="6">
    <source>
        <dbReference type="RuleBase" id="RU000416"/>
    </source>
</evidence>
<dbReference type="EC" id="2.1.1.37" evidence="7"/>
<dbReference type="PRINTS" id="PR00105">
    <property type="entry name" value="C5METTRFRASE"/>
</dbReference>
<dbReference type="Gene3D" id="3.40.50.150">
    <property type="entry name" value="Vaccinia Virus protein VP39"/>
    <property type="match status" value="1"/>
</dbReference>
<feature type="active site" evidence="5">
    <location>
        <position position="84"/>
    </location>
</feature>
<protein>
    <recommendedName>
        <fullName evidence="7">Cytosine-specific methyltransferase</fullName>
        <ecNumber evidence="7">2.1.1.37</ecNumber>
    </recommendedName>
</protein>
<keyword evidence="1 5" id="KW-0489">Methyltransferase</keyword>
<dbReference type="NCBIfam" id="TIGR00675">
    <property type="entry name" value="dcm"/>
    <property type="match status" value="1"/>
</dbReference>
<keyword evidence="3 5" id="KW-0949">S-adenosyl-L-methionine</keyword>
<dbReference type="GO" id="GO:0044027">
    <property type="term" value="P:negative regulation of gene expression via chromosomal CpG island methylation"/>
    <property type="evidence" value="ECO:0007669"/>
    <property type="project" value="TreeGrafter"/>
</dbReference>
<dbReference type="GO" id="GO:0009307">
    <property type="term" value="P:DNA restriction-modification system"/>
    <property type="evidence" value="ECO:0007669"/>
    <property type="project" value="UniProtKB-KW"/>
</dbReference>
<dbReference type="InterPro" id="IPR029063">
    <property type="entry name" value="SAM-dependent_MTases_sf"/>
</dbReference>
<evidence type="ECO:0000256" key="1">
    <source>
        <dbReference type="ARBA" id="ARBA00022603"/>
    </source>
</evidence>
<sequence>MYPLGLTHISDNMKVGSLFSGIGGIDLGFIQAGHEIAWANEIDDAAVKTYKNNFPETEIIHDDVRNIKFDKLNSVDLIAAGFPCQSFSIMGYQRGFHDSRGNLFFEITRAIDIIRPRYVFLENVKNLMYHDNGKTFLVIYNSLVQFGYFVKYKVIDAKDVNIPQNRARIFIVAFRDYADCLNFEFPEAVALEKTVDDIIDRSVKQEEIYYYKEDNRHYDELNRKVTSNGIYRIDDNGIATRKWEICPTLKANMGTYPDRVPIVRDDFGIRKLTLRECLDFQGFPESFLFEDVPMDKAYKQTGNTVCVPVIKRMAEKLNNSL</sequence>
<comment type="catalytic activity">
    <reaction evidence="7">
        <text>a 2'-deoxycytidine in DNA + S-adenosyl-L-methionine = a 5-methyl-2'-deoxycytidine in DNA + S-adenosyl-L-homocysteine + H(+)</text>
        <dbReference type="Rhea" id="RHEA:13681"/>
        <dbReference type="Rhea" id="RHEA-COMP:11369"/>
        <dbReference type="Rhea" id="RHEA-COMP:11370"/>
        <dbReference type="ChEBI" id="CHEBI:15378"/>
        <dbReference type="ChEBI" id="CHEBI:57856"/>
        <dbReference type="ChEBI" id="CHEBI:59789"/>
        <dbReference type="ChEBI" id="CHEBI:85452"/>
        <dbReference type="ChEBI" id="CHEBI:85454"/>
        <dbReference type="EC" id="2.1.1.37"/>
    </reaction>
</comment>
<reference evidence="8 9" key="1">
    <citation type="submission" date="2017-02" db="EMBL/GenBank/DDBJ databases">
        <authorList>
            <person name="Peterson S.W."/>
        </authorList>
    </citation>
    <scope>NUCLEOTIDE SEQUENCE [LARGE SCALE GENOMIC DNA]</scope>
    <source>
        <strain evidence="8 9">ATCC 51222</strain>
    </source>
</reference>
<evidence type="ECO:0000313" key="9">
    <source>
        <dbReference type="Proteomes" id="UP000190657"/>
    </source>
</evidence>
<dbReference type="Proteomes" id="UP000190657">
    <property type="component" value="Unassembled WGS sequence"/>
</dbReference>
<dbReference type="PROSITE" id="PS00094">
    <property type="entry name" value="C5_MTASE_1"/>
    <property type="match status" value="1"/>
</dbReference>
<name>A0A1T4JTK6_9FIRM</name>
<keyword evidence="4" id="KW-0680">Restriction system</keyword>
<dbReference type="PANTHER" id="PTHR10629">
    <property type="entry name" value="CYTOSINE-SPECIFIC METHYLTRANSFERASE"/>
    <property type="match status" value="1"/>
</dbReference>
<dbReference type="GO" id="GO:0003677">
    <property type="term" value="F:DNA binding"/>
    <property type="evidence" value="ECO:0007669"/>
    <property type="project" value="TreeGrafter"/>
</dbReference>
<dbReference type="EMBL" id="FUWW01000001">
    <property type="protein sequence ID" value="SJZ33479.1"/>
    <property type="molecule type" value="Genomic_DNA"/>
</dbReference>
<dbReference type="AlphaFoldDB" id="A0A1T4JTK6"/>
<evidence type="ECO:0000256" key="5">
    <source>
        <dbReference type="PROSITE-ProRule" id="PRU01016"/>
    </source>
</evidence>
<keyword evidence="2 5" id="KW-0808">Transferase</keyword>
<organism evidence="8 9">
    <name type="scientific">Eubacterium coprostanoligenes</name>
    <dbReference type="NCBI Taxonomy" id="290054"/>
    <lineage>
        <taxon>Bacteria</taxon>
        <taxon>Bacillati</taxon>
        <taxon>Bacillota</taxon>
        <taxon>Clostridia</taxon>
        <taxon>Eubacteriales</taxon>
        <taxon>Eubacteriaceae</taxon>
        <taxon>Eubacterium</taxon>
    </lineage>
</organism>
<accession>A0A1T4JTK6</accession>
<dbReference type="GO" id="GO:0003886">
    <property type="term" value="F:DNA (cytosine-5-)-methyltransferase activity"/>
    <property type="evidence" value="ECO:0007669"/>
    <property type="project" value="UniProtKB-EC"/>
</dbReference>
<keyword evidence="9" id="KW-1185">Reference proteome</keyword>
<evidence type="ECO:0000313" key="8">
    <source>
        <dbReference type="EMBL" id="SJZ33479.1"/>
    </source>
</evidence>
<dbReference type="PROSITE" id="PS51679">
    <property type="entry name" value="SAM_MT_C5"/>
    <property type="match status" value="1"/>
</dbReference>
<dbReference type="GO" id="GO:0032259">
    <property type="term" value="P:methylation"/>
    <property type="evidence" value="ECO:0007669"/>
    <property type="project" value="UniProtKB-KW"/>
</dbReference>
<dbReference type="InterPro" id="IPR018117">
    <property type="entry name" value="C5_DNA_meth_AS"/>
</dbReference>
<evidence type="ECO:0000256" key="3">
    <source>
        <dbReference type="ARBA" id="ARBA00022691"/>
    </source>
</evidence>
<dbReference type="Pfam" id="PF00145">
    <property type="entry name" value="DNA_methylase"/>
    <property type="match status" value="1"/>
</dbReference>
<dbReference type="PANTHER" id="PTHR10629:SF52">
    <property type="entry name" value="DNA (CYTOSINE-5)-METHYLTRANSFERASE 1"/>
    <property type="match status" value="1"/>
</dbReference>
<evidence type="ECO:0000256" key="7">
    <source>
        <dbReference type="RuleBase" id="RU000417"/>
    </source>
</evidence>
<dbReference type="CDD" id="cd00315">
    <property type="entry name" value="Cyt_C5_DNA_methylase"/>
    <property type="match status" value="1"/>
</dbReference>
<dbReference type="InterPro" id="IPR050390">
    <property type="entry name" value="C5-Methyltransferase"/>
</dbReference>
<gene>
    <name evidence="8" type="ORF">SAMN02745114_00078</name>
</gene>
<evidence type="ECO:0000256" key="2">
    <source>
        <dbReference type="ARBA" id="ARBA00022679"/>
    </source>
</evidence>
<dbReference type="InterPro" id="IPR001525">
    <property type="entry name" value="C5_MeTfrase"/>
</dbReference>
<evidence type="ECO:0000256" key="4">
    <source>
        <dbReference type="ARBA" id="ARBA00022747"/>
    </source>
</evidence>
<dbReference type="STRING" id="290054.SAMN02745114_00078"/>
<dbReference type="SUPFAM" id="SSF53335">
    <property type="entry name" value="S-adenosyl-L-methionine-dependent methyltransferases"/>
    <property type="match status" value="1"/>
</dbReference>
<proteinExistence type="inferred from homology"/>